<comment type="caution">
    <text evidence="1">The sequence shown here is derived from an EMBL/GenBank/DDBJ whole genome shotgun (WGS) entry which is preliminary data.</text>
</comment>
<gene>
    <name evidence="1" type="ORF">S03H2_08613</name>
</gene>
<sequence length="54" mass="6591">MRSTITDHTFPYYHSKEITANLWTRLRDMFKNTEDKTFSFLLEKEFSHDLEFAT</sequence>
<accession>X1DFP3</accession>
<name>X1DFP3_9ZZZZ</name>
<dbReference type="AlphaFoldDB" id="X1DFP3"/>
<proteinExistence type="predicted"/>
<organism evidence="1">
    <name type="scientific">marine sediment metagenome</name>
    <dbReference type="NCBI Taxonomy" id="412755"/>
    <lineage>
        <taxon>unclassified sequences</taxon>
        <taxon>metagenomes</taxon>
        <taxon>ecological metagenomes</taxon>
    </lineage>
</organism>
<protein>
    <submittedName>
        <fullName evidence="1">Uncharacterized protein</fullName>
    </submittedName>
</protein>
<dbReference type="EMBL" id="BARU01004214">
    <property type="protein sequence ID" value="GAH18982.1"/>
    <property type="molecule type" value="Genomic_DNA"/>
</dbReference>
<feature type="non-terminal residue" evidence="1">
    <location>
        <position position="54"/>
    </location>
</feature>
<reference evidence="1" key="1">
    <citation type="journal article" date="2014" name="Front. Microbiol.">
        <title>High frequency of phylogenetically diverse reductive dehalogenase-homologous genes in deep subseafloor sedimentary metagenomes.</title>
        <authorList>
            <person name="Kawai M."/>
            <person name="Futagami T."/>
            <person name="Toyoda A."/>
            <person name="Takaki Y."/>
            <person name="Nishi S."/>
            <person name="Hori S."/>
            <person name="Arai W."/>
            <person name="Tsubouchi T."/>
            <person name="Morono Y."/>
            <person name="Uchiyama I."/>
            <person name="Ito T."/>
            <person name="Fujiyama A."/>
            <person name="Inagaki F."/>
            <person name="Takami H."/>
        </authorList>
    </citation>
    <scope>NUCLEOTIDE SEQUENCE</scope>
    <source>
        <strain evidence="1">Expedition CK06-06</strain>
    </source>
</reference>
<evidence type="ECO:0000313" key="1">
    <source>
        <dbReference type="EMBL" id="GAH18982.1"/>
    </source>
</evidence>